<evidence type="ECO:0000313" key="2">
    <source>
        <dbReference type="Proteomes" id="UP000250266"/>
    </source>
</evidence>
<organism evidence="1 2">
    <name type="scientific">Lepidopterella palustris CBS 459.81</name>
    <dbReference type="NCBI Taxonomy" id="1314670"/>
    <lineage>
        <taxon>Eukaryota</taxon>
        <taxon>Fungi</taxon>
        <taxon>Dikarya</taxon>
        <taxon>Ascomycota</taxon>
        <taxon>Pezizomycotina</taxon>
        <taxon>Dothideomycetes</taxon>
        <taxon>Pleosporomycetidae</taxon>
        <taxon>Mytilinidiales</taxon>
        <taxon>Argynnaceae</taxon>
        <taxon>Lepidopterella</taxon>
    </lineage>
</organism>
<dbReference type="PANTHER" id="PTHR31252">
    <property type="entry name" value="DUF4419 DOMAIN-CONTAINING PROTEIN"/>
    <property type="match status" value="1"/>
</dbReference>
<evidence type="ECO:0008006" key="3">
    <source>
        <dbReference type="Google" id="ProtNLM"/>
    </source>
</evidence>
<name>A0A8E2E162_9PEZI</name>
<proteinExistence type="predicted"/>
<evidence type="ECO:0000313" key="1">
    <source>
        <dbReference type="EMBL" id="OCK75456.1"/>
    </source>
</evidence>
<reference evidence="1 2" key="1">
    <citation type="journal article" date="2016" name="Nat. Commun.">
        <title>Ectomycorrhizal ecology is imprinted in the genome of the dominant symbiotic fungus Cenococcum geophilum.</title>
        <authorList>
            <consortium name="DOE Joint Genome Institute"/>
            <person name="Peter M."/>
            <person name="Kohler A."/>
            <person name="Ohm R.A."/>
            <person name="Kuo A."/>
            <person name="Krutzmann J."/>
            <person name="Morin E."/>
            <person name="Arend M."/>
            <person name="Barry K.W."/>
            <person name="Binder M."/>
            <person name="Choi C."/>
            <person name="Clum A."/>
            <person name="Copeland A."/>
            <person name="Grisel N."/>
            <person name="Haridas S."/>
            <person name="Kipfer T."/>
            <person name="LaButti K."/>
            <person name="Lindquist E."/>
            <person name="Lipzen A."/>
            <person name="Maire R."/>
            <person name="Meier B."/>
            <person name="Mihaltcheva S."/>
            <person name="Molinier V."/>
            <person name="Murat C."/>
            <person name="Poggeler S."/>
            <person name="Quandt C.A."/>
            <person name="Sperisen C."/>
            <person name="Tritt A."/>
            <person name="Tisserant E."/>
            <person name="Crous P.W."/>
            <person name="Henrissat B."/>
            <person name="Nehls U."/>
            <person name="Egli S."/>
            <person name="Spatafora J.W."/>
            <person name="Grigoriev I.V."/>
            <person name="Martin F.M."/>
        </authorList>
    </citation>
    <scope>NUCLEOTIDE SEQUENCE [LARGE SCALE GENOMIC DNA]</scope>
    <source>
        <strain evidence="1 2">CBS 459.81</strain>
    </source>
</reference>
<dbReference type="OrthoDB" id="9978173at2759"/>
<gene>
    <name evidence="1" type="ORF">K432DRAFT_437530</name>
</gene>
<protein>
    <recommendedName>
        <fullName evidence="3">DUF4419 domain-containing protein</fullName>
    </recommendedName>
</protein>
<dbReference type="InterPro" id="IPR025533">
    <property type="entry name" value="DUF4419"/>
</dbReference>
<accession>A0A8E2E162</accession>
<dbReference type="Pfam" id="PF14388">
    <property type="entry name" value="DUF4419"/>
    <property type="match status" value="1"/>
</dbReference>
<sequence length="399" mass="45349">MPVIIRPSPLKVGRNQDPFVSTANELLKATARAWSGASPWAESNKRTDVENRRIIQSSFKDLTGTTAIIPYGNGLVDGIIRAFNQDLHLVLRPDDIWLGIITQFNFFVNGNAEMLRSQFVSHKGKMRLTVDATPFSLKTFDMGKFAQEMTKVIHENVLDPELRDWIIPDFTTITDEDKSVASIVMMGTLQAYFEYHMMCGCGFPSVTLLGEKSDWEEIRHRILQLPKYHDEVADWSRILIPTIDHLIASFDHPDSPQIKDFWLRACHEAGHGLYDISTLSGWVTAFCFWDEDGKRIPQYSDEDLNKERWFPGGDTIEQRKRLVLNGVQFPLINPKAIPKSIVTVPVTIKDYEYMVKFETTMIAGSVGMIPSEGFSKVQPRSGWWMLEDSAEAIMSALQV</sequence>
<dbReference type="AlphaFoldDB" id="A0A8E2E162"/>
<dbReference type="EMBL" id="KV745315">
    <property type="protein sequence ID" value="OCK75456.1"/>
    <property type="molecule type" value="Genomic_DNA"/>
</dbReference>
<keyword evidence="2" id="KW-1185">Reference proteome</keyword>
<dbReference type="PANTHER" id="PTHR31252:SF11">
    <property type="entry name" value="DUF4419 DOMAIN-CONTAINING PROTEIN"/>
    <property type="match status" value="1"/>
</dbReference>
<dbReference type="Proteomes" id="UP000250266">
    <property type="component" value="Unassembled WGS sequence"/>
</dbReference>